<feature type="compositionally biased region" description="Polar residues" evidence="3">
    <location>
        <begin position="255"/>
        <end position="294"/>
    </location>
</feature>
<reference evidence="6" key="1">
    <citation type="submission" date="2020-08" db="EMBL/GenBank/DDBJ databases">
        <title>Multicomponent nature underlies the extraordinary mechanical properties of spider dragline silk.</title>
        <authorList>
            <person name="Kono N."/>
            <person name="Nakamura H."/>
            <person name="Mori M."/>
            <person name="Yoshida Y."/>
            <person name="Ohtoshi R."/>
            <person name="Malay A.D."/>
            <person name="Moran D.A.P."/>
            <person name="Tomita M."/>
            <person name="Numata K."/>
            <person name="Arakawa K."/>
        </authorList>
    </citation>
    <scope>NUCLEOTIDE SEQUENCE</scope>
</reference>
<evidence type="ECO:0000256" key="3">
    <source>
        <dbReference type="SAM" id="MobiDB-lite"/>
    </source>
</evidence>
<feature type="region of interest" description="Disordered" evidence="3">
    <location>
        <begin position="329"/>
        <end position="452"/>
    </location>
</feature>
<dbReference type="GO" id="GO:0006897">
    <property type="term" value="P:endocytosis"/>
    <property type="evidence" value="ECO:0007669"/>
    <property type="project" value="TreeGrafter"/>
</dbReference>
<keyword evidence="2" id="KW-0175">Coiled coil</keyword>
<proteinExistence type="predicted"/>
<dbReference type="InterPro" id="IPR002048">
    <property type="entry name" value="EF_hand_dom"/>
</dbReference>
<dbReference type="PROSITE" id="PS50031">
    <property type="entry name" value="EH"/>
    <property type="match status" value="1"/>
</dbReference>
<evidence type="ECO:0000259" key="5">
    <source>
        <dbReference type="PROSITE" id="PS50222"/>
    </source>
</evidence>
<dbReference type="SMART" id="SM00027">
    <property type="entry name" value="EH"/>
    <property type="match status" value="1"/>
</dbReference>
<dbReference type="EMBL" id="BMAV01023697">
    <property type="protein sequence ID" value="GFY79620.1"/>
    <property type="molecule type" value="Genomic_DNA"/>
</dbReference>
<evidence type="ECO:0000259" key="4">
    <source>
        <dbReference type="PROSITE" id="PS50031"/>
    </source>
</evidence>
<dbReference type="PANTHER" id="PTHR11216:SF174">
    <property type="entry name" value="GH06923P"/>
    <property type="match status" value="1"/>
</dbReference>
<dbReference type="GO" id="GO:0005509">
    <property type="term" value="F:calcium ion binding"/>
    <property type="evidence" value="ECO:0007669"/>
    <property type="project" value="InterPro"/>
</dbReference>
<keyword evidence="7" id="KW-1185">Reference proteome</keyword>
<dbReference type="GO" id="GO:0005737">
    <property type="term" value="C:cytoplasm"/>
    <property type="evidence" value="ECO:0007669"/>
    <property type="project" value="TreeGrafter"/>
</dbReference>
<feature type="domain" description="EF-hand" evidence="5">
    <location>
        <begin position="185"/>
        <end position="220"/>
    </location>
</feature>
<feature type="compositionally biased region" description="Polar residues" evidence="3">
    <location>
        <begin position="43"/>
        <end position="55"/>
    </location>
</feature>
<keyword evidence="1" id="KW-0106">Calcium</keyword>
<dbReference type="Pfam" id="PF12763">
    <property type="entry name" value="EH"/>
    <property type="match status" value="1"/>
</dbReference>
<feature type="domain" description="EH" evidence="4">
    <location>
        <begin position="152"/>
        <end position="236"/>
    </location>
</feature>
<dbReference type="CDD" id="cd00052">
    <property type="entry name" value="EH"/>
    <property type="match status" value="1"/>
</dbReference>
<protein>
    <submittedName>
        <fullName evidence="6">RalBP1-associated Eps domain-containing protein 1</fullName>
    </submittedName>
</protein>
<organism evidence="6 7">
    <name type="scientific">Trichonephila inaurata madagascariensis</name>
    <dbReference type="NCBI Taxonomy" id="2747483"/>
    <lineage>
        <taxon>Eukaryota</taxon>
        <taxon>Metazoa</taxon>
        <taxon>Ecdysozoa</taxon>
        <taxon>Arthropoda</taxon>
        <taxon>Chelicerata</taxon>
        <taxon>Arachnida</taxon>
        <taxon>Araneae</taxon>
        <taxon>Araneomorphae</taxon>
        <taxon>Entelegynae</taxon>
        <taxon>Araneoidea</taxon>
        <taxon>Nephilidae</taxon>
        <taxon>Trichonephila</taxon>
        <taxon>Trichonephila inaurata</taxon>
    </lineage>
</organism>
<dbReference type="OrthoDB" id="10045710at2759"/>
<dbReference type="GO" id="GO:0005886">
    <property type="term" value="C:plasma membrane"/>
    <property type="evidence" value="ECO:0007669"/>
    <property type="project" value="TreeGrafter"/>
</dbReference>
<gene>
    <name evidence="6" type="primary">Reps1</name>
    <name evidence="6" type="ORF">TNIN_314761</name>
</gene>
<evidence type="ECO:0000313" key="6">
    <source>
        <dbReference type="EMBL" id="GFY79620.1"/>
    </source>
</evidence>
<dbReference type="Gene3D" id="1.10.238.10">
    <property type="entry name" value="EF-hand"/>
    <property type="match status" value="1"/>
</dbReference>
<dbReference type="InterPro" id="IPR018247">
    <property type="entry name" value="EF_Hand_1_Ca_BS"/>
</dbReference>
<dbReference type="SUPFAM" id="SSF47473">
    <property type="entry name" value="EF-hand"/>
    <property type="match status" value="1"/>
</dbReference>
<comment type="caution">
    <text evidence="6">The sequence shown here is derived from an EMBL/GenBank/DDBJ whole genome shotgun (WGS) entry which is preliminary data.</text>
</comment>
<evidence type="ECO:0000256" key="1">
    <source>
        <dbReference type="ARBA" id="ARBA00022837"/>
    </source>
</evidence>
<feature type="coiled-coil region" evidence="2">
    <location>
        <begin position="567"/>
        <end position="601"/>
    </location>
</feature>
<accession>A0A8X6YY33</accession>
<dbReference type="InterPro" id="IPR000261">
    <property type="entry name" value="EH_dom"/>
</dbReference>
<feature type="compositionally biased region" description="Low complexity" evidence="3">
    <location>
        <begin position="81"/>
        <end position="92"/>
    </location>
</feature>
<dbReference type="AlphaFoldDB" id="A0A8X6YY33"/>
<name>A0A8X6YY33_9ARAC</name>
<feature type="compositionally biased region" description="Polar residues" evidence="3">
    <location>
        <begin position="360"/>
        <end position="386"/>
    </location>
</feature>
<dbReference type="InterPro" id="IPR011992">
    <property type="entry name" value="EF-hand-dom_pair"/>
</dbReference>
<evidence type="ECO:0000313" key="7">
    <source>
        <dbReference type="Proteomes" id="UP000886998"/>
    </source>
</evidence>
<sequence>MNKKFLPEFAISACSSILENRNVANASHILTVLPPPPTKSHRGSLSTGTKQSSLVLENEVSPSHQPPSQPTSLIHIPPAKTSDSPCSSPTDTAASPRSSVSADRSWSFFQKDGSSNWTNFEEHHQLLGNDEENSERHSSDDDFDIWTITDEQKEYYVNQFKSMQPDLKKKITGATAKEFFEKSKLPLIELSKIWQLSDVDKDGALTIDEFCTAMHLVVLRRNNIELPDVLPPSLIPKIFHRNSEADVNIPNQAQSIPSQSHVSSPKQTSPSELVSPQSKEWTKFNDSPTSSLSSPGMKPVNFDFSAASVEQDPKILHPVALRLSPERQAYPVSSEKEQPVGSTLTTQPGDMGSDAISARVHSSSFSGTSDASKGSNLVTSSQTANLPQGPKKEPPPPPPPRPKHNHIRSSSLDLNKLGKTVPHFLGAPPAVPPRVSPSSATPLKSGTHSDEHNLSESIDFADFTNFEDAETANLHLKSGAFEVYKKPLTAQDRLIANSSAGSETFLLEQANLSAAIDDSTALLVDISHQDEESISDRKRHPSEPPLAIAAANIKSAPRDKRELQAAIKAHRERNMMLTLLNNELNQELSETMGERIALEVQLDHLKKFS</sequence>
<dbReference type="SMART" id="SM00054">
    <property type="entry name" value="EFh"/>
    <property type="match status" value="1"/>
</dbReference>
<dbReference type="PANTHER" id="PTHR11216">
    <property type="entry name" value="EH DOMAIN"/>
    <property type="match status" value="1"/>
</dbReference>
<dbReference type="PROSITE" id="PS00018">
    <property type="entry name" value="EF_HAND_1"/>
    <property type="match status" value="1"/>
</dbReference>
<evidence type="ECO:0000256" key="2">
    <source>
        <dbReference type="SAM" id="Coils"/>
    </source>
</evidence>
<feature type="region of interest" description="Disordered" evidence="3">
    <location>
        <begin position="255"/>
        <end position="296"/>
    </location>
</feature>
<dbReference type="GO" id="GO:0016197">
    <property type="term" value="P:endosomal transport"/>
    <property type="evidence" value="ECO:0007669"/>
    <property type="project" value="TreeGrafter"/>
</dbReference>
<dbReference type="PROSITE" id="PS50222">
    <property type="entry name" value="EF_HAND_2"/>
    <property type="match status" value="1"/>
</dbReference>
<feature type="region of interest" description="Disordered" evidence="3">
    <location>
        <begin position="33"/>
        <end position="99"/>
    </location>
</feature>
<dbReference type="Proteomes" id="UP000886998">
    <property type="component" value="Unassembled WGS sequence"/>
</dbReference>